<comment type="caution">
    <text evidence="1">The sequence shown here is derived from an EMBL/GenBank/DDBJ whole genome shotgun (WGS) entry which is preliminary data.</text>
</comment>
<keyword evidence="2" id="KW-1185">Reference proteome</keyword>
<dbReference type="Proteomes" id="UP000789759">
    <property type="component" value="Unassembled WGS sequence"/>
</dbReference>
<reference evidence="1" key="1">
    <citation type="submission" date="2021-06" db="EMBL/GenBank/DDBJ databases">
        <authorList>
            <person name="Kallberg Y."/>
            <person name="Tangrot J."/>
            <person name="Rosling A."/>
        </authorList>
    </citation>
    <scope>NUCLEOTIDE SEQUENCE</scope>
    <source>
        <strain evidence="1">FL966</strain>
    </source>
</reference>
<evidence type="ECO:0000313" key="1">
    <source>
        <dbReference type="EMBL" id="CAG8605691.1"/>
    </source>
</evidence>
<protein>
    <submittedName>
        <fullName evidence="1">21791_t:CDS:1</fullName>
    </submittedName>
</protein>
<evidence type="ECO:0000313" key="2">
    <source>
        <dbReference type="Proteomes" id="UP000789759"/>
    </source>
</evidence>
<dbReference type="OrthoDB" id="2305545at2759"/>
<proteinExistence type="predicted"/>
<dbReference type="AlphaFoldDB" id="A0A9N9CMW4"/>
<sequence>MITQLEPEGIDNAPGRIDSWVTYVEFGIKIISHCYLILHEFSPNDSQHYIFIIHIFNISGDYLMRTEWLLFQYGSFRALFHAIRLDPTFINLSVARAIISKGAILSRYFVQRLLVQFGRYDQQLIKLKTINNARNG</sequence>
<accession>A0A9N9CMW4</accession>
<gene>
    <name evidence="1" type="ORF">CPELLU_LOCUS7205</name>
</gene>
<name>A0A9N9CMW4_9GLOM</name>
<organism evidence="1 2">
    <name type="scientific">Cetraspora pellucida</name>
    <dbReference type="NCBI Taxonomy" id="1433469"/>
    <lineage>
        <taxon>Eukaryota</taxon>
        <taxon>Fungi</taxon>
        <taxon>Fungi incertae sedis</taxon>
        <taxon>Mucoromycota</taxon>
        <taxon>Glomeromycotina</taxon>
        <taxon>Glomeromycetes</taxon>
        <taxon>Diversisporales</taxon>
        <taxon>Gigasporaceae</taxon>
        <taxon>Cetraspora</taxon>
    </lineage>
</organism>
<dbReference type="EMBL" id="CAJVQA010004759">
    <property type="protein sequence ID" value="CAG8605691.1"/>
    <property type="molecule type" value="Genomic_DNA"/>
</dbReference>